<dbReference type="InterPro" id="IPR054469">
    <property type="entry name" value="Pred_hydrolase_N"/>
</dbReference>
<dbReference type="SUPFAM" id="SSF53474">
    <property type="entry name" value="alpha/beta-Hydrolases"/>
    <property type="match status" value="1"/>
</dbReference>
<dbReference type="RefSeq" id="WP_044483741.1">
    <property type="nucleotide sequence ID" value="NZ_KK328284.1"/>
</dbReference>
<organism evidence="4 5">
    <name type="scientific">Mycobacterium [tuberculosis] TKK-01-0051</name>
    <dbReference type="NCBI Taxonomy" id="1324261"/>
    <lineage>
        <taxon>Bacteria</taxon>
        <taxon>Bacillati</taxon>
        <taxon>Actinomycetota</taxon>
        <taxon>Actinomycetes</taxon>
        <taxon>Mycobacteriales</taxon>
        <taxon>Mycobacteriaceae</taxon>
        <taxon>Mycobacterium</taxon>
        <taxon>Mycobacterium avium complex (MAC)</taxon>
    </lineage>
</organism>
<accession>A0A051UH58</accession>
<dbReference type="InterPro" id="IPR010427">
    <property type="entry name" value="DUF1023"/>
</dbReference>
<feature type="domain" description="Predicted hydrolase N-terminal" evidence="3">
    <location>
        <begin position="1"/>
        <end position="194"/>
    </location>
</feature>
<dbReference type="AlphaFoldDB" id="A0A051UH58"/>
<comment type="caution">
    <text evidence="4">The sequence shown here is derived from an EMBL/GenBank/DDBJ whole genome shotgun (WGS) entry which is preliminary data.</text>
</comment>
<evidence type="ECO:0008006" key="6">
    <source>
        <dbReference type="Google" id="ProtNLM"/>
    </source>
</evidence>
<evidence type="ECO:0000313" key="4">
    <source>
        <dbReference type="EMBL" id="KBZ68492.1"/>
    </source>
</evidence>
<protein>
    <recommendedName>
        <fullName evidence="6">Alpha/beta hydrolase</fullName>
    </recommendedName>
</protein>
<dbReference type="PATRIC" id="fig|1324261.3.peg.1059"/>
<sequence length="646" mass="67709">MQLRYLSIPALIAAAGGDPWAINQSLQAGSPLQISNLAGAFLRAGRCTAETNDAFEQARARFEAAWNHQGGGHPINDSDEVQRVTKSLGAQSLQLPKIGADLENIAAALAEAQKAAAAQIAALEARLQELDDLIGEAIDMEDDEDLTAADIDALEALIARCEDDAIRDTKAALGQLQTTRDGYSNALQSALGALHGDGYDPAAIRDAEGPLSPLPALPDDPKQFAQVWSSLTPEQKDAEYQHNPYIGNHNGMPAVDRDHYNRLTLATELSGAQAAAGQADALKAAHPDWAQGKNIPPPNEPGAIFDDRLAYEAWQRQYDAARNGAKYLPDLQAVDKAVRMSPDRKLMLLDTKTGKQARAAIAVGDPDASTHVSVTVPGLNTTVHGAIGSMSDEATRLRSEALRQLSLAPGHEHDTVSAIAWIGYDPPQVPGFDDLGKSLAGGWGVSHDDIARAGAHDLAGFYDGIQAAHHGGPADLTAIGHSYGSLTTGLALQEPGDHGVSRALFYGSPGIEASTPQQLHLQPGHVFTMETPDDPIQWTYDGPAIAHTVAPFLPPPLSTLAETVLGAADATGAGHFGPNPASNPNFTHLATGAATVPDGHGGTLKLGDAHGHSDYPRFPDGGGTRTTNYNIAAVLAGLGDQAVPQK</sequence>
<dbReference type="Proteomes" id="UP000025947">
    <property type="component" value="Unassembled WGS sequence"/>
</dbReference>
<gene>
    <name evidence="4" type="ORF">K875_01043</name>
</gene>
<dbReference type="InterPro" id="IPR029058">
    <property type="entry name" value="AB_hydrolase_fold"/>
</dbReference>
<evidence type="ECO:0000259" key="3">
    <source>
        <dbReference type="Pfam" id="PF22905"/>
    </source>
</evidence>
<evidence type="ECO:0000313" key="5">
    <source>
        <dbReference type="Proteomes" id="UP000025947"/>
    </source>
</evidence>
<evidence type="ECO:0000259" key="2">
    <source>
        <dbReference type="Pfam" id="PF06259"/>
    </source>
</evidence>
<dbReference type="EMBL" id="JLXW01000002">
    <property type="protein sequence ID" value="KBZ68492.1"/>
    <property type="molecule type" value="Genomic_DNA"/>
</dbReference>
<reference evidence="4 5" key="1">
    <citation type="submission" date="2014-04" db="EMBL/GenBank/DDBJ databases">
        <title>The Genome Sequence of Mycobacterium tuberculosis TKK-01-0051.</title>
        <authorList>
            <consortium name="The Broad Institute Genomics Platform"/>
            <consortium name="The Broad Institute Genome Sequencing Center for Infectious Disease"/>
            <person name="Earl A.M."/>
            <person name="Cohen K."/>
            <person name="Pym A."/>
            <person name="Bishai W."/>
            <person name="Maharaj K."/>
            <person name="Desjardins C."/>
            <person name="Abeel T."/>
            <person name="Young S."/>
            <person name="Zeng Q."/>
            <person name="Gargeya S."/>
            <person name="Abouelleil A."/>
            <person name="Alvarado L."/>
            <person name="Chapman S.B."/>
            <person name="Gainer-Dewar J."/>
            <person name="Goldberg J."/>
            <person name="Griggs A."/>
            <person name="Gujja S."/>
            <person name="Hansen M."/>
            <person name="Howarth C."/>
            <person name="Imamovic A."/>
            <person name="Larimer J."/>
            <person name="Murphy C."/>
            <person name="Naylor J."/>
            <person name="Pearson M."/>
            <person name="Poon T.W."/>
            <person name="Priest M."/>
            <person name="Roberts A."/>
            <person name="Saif S."/>
            <person name="Shea T."/>
            <person name="Sykes S."/>
            <person name="Wortman J."/>
            <person name="Nusbaum C."/>
            <person name="Birren B."/>
        </authorList>
    </citation>
    <scope>NUCLEOTIDE SEQUENCE [LARGE SCALE GENOMIC DNA]</scope>
    <source>
        <strain evidence="4 5">TKK-01-0051</strain>
    </source>
</reference>
<dbReference type="Pfam" id="PF22905">
    <property type="entry name" value="Hydro_N_hd"/>
    <property type="match status" value="1"/>
</dbReference>
<name>A0A051UH58_9MYCO</name>
<feature type="coiled-coil region" evidence="1">
    <location>
        <begin position="106"/>
        <end position="140"/>
    </location>
</feature>
<evidence type="ECO:0000256" key="1">
    <source>
        <dbReference type="SAM" id="Coils"/>
    </source>
</evidence>
<dbReference type="HOGENOM" id="CLU_025057_2_1_11"/>
<dbReference type="Pfam" id="PF06259">
    <property type="entry name" value="Abhydrolase_8"/>
    <property type="match status" value="1"/>
</dbReference>
<dbReference type="ESTHER" id="myctx-a0a051uh58">
    <property type="family name" value="Duf_1023"/>
</dbReference>
<keyword evidence="1" id="KW-0175">Coiled coil</keyword>
<keyword evidence="5" id="KW-1185">Reference proteome</keyword>
<proteinExistence type="predicted"/>
<feature type="domain" description="DUF1023" evidence="2">
    <location>
        <begin position="355"/>
        <end position="538"/>
    </location>
</feature>